<protein>
    <submittedName>
        <fullName evidence="2">Heme-binding protein 1-like</fullName>
    </submittedName>
</protein>
<dbReference type="Proteomes" id="UP000314986">
    <property type="component" value="Unassembled WGS sequence"/>
</dbReference>
<reference evidence="3" key="1">
    <citation type="journal article" date="2006" name="Science">
        <title>Ancient noncoding elements conserved in the human genome.</title>
        <authorList>
            <person name="Venkatesh B."/>
            <person name="Kirkness E.F."/>
            <person name="Loh Y.H."/>
            <person name="Halpern A.L."/>
            <person name="Lee A.P."/>
            <person name="Johnson J."/>
            <person name="Dandona N."/>
            <person name="Viswanathan L.D."/>
            <person name="Tay A."/>
            <person name="Venter J.C."/>
            <person name="Strausberg R.L."/>
            <person name="Brenner S."/>
        </authorList>
    </citation>
    <scope>NUCLEOTIDE SEQUENCE [LARGE SCALE GENOMIC DNA]</scope>
</reference>
<dbReference type="InParanoid" id="A0A4W3GPE2"/>
<reference evidence="3" key="2">
    <citation type="journal article" date="2007" name="PLoS Biol.">
        <title>Survey sequencing and comparative analysis of the elephant shark (Callorhinchus milii) genome.</title>
        <authorList>
            <person name="Venkatesh B."/>
            <person name="Kirkness E.F."/>
            <person name="Loh Y.H."/>
            <person name="Halpern A.L."/>
            <person name="Lee A.P."/>
            <person name="Johnson J."/>
            <person name="Dandona N."/>
            <person name="Viswanathan L.D."/>
            <person name="Tay A."/>
            <person name="Venter J.C."/>
            <person name="Strausberg R.L."/>
            <person name="Brenner S."/>
        </authorList>
    </citation>
    <scope>NUCLEOTIDE SEQUENCE [LARGE SCALE GENOMIC DNA]</scope>
</reference>
<name>A0A4W3GPE2_CALMI</name>
<dbReference type="OMA" id="NEIWILE"/>
<dbReference type="InterPro" id="IPR011256">
    <property type="entry name" value="Reg_factor_effector_dom_sf"/>
</dbReference>
<evidence type="ECO:0000313" key="2">
    <source>
        <dbReference type="Ensembl" id="ENSCMIP00000005863.1"/>
    </source>
</evidence>
<dbReference type="GO" id="GO:0020037">
    <property type="term" value="F:heme binding"/>
    <property type="evidence" value="ECO:0007669"/>
    <property type="project" value="TreeGrafter"/>
</dbReference>
<reference evidence="2" key="4">
    <citation type="submission" date="2025-08" db="UniProtKB">
        <authorList>
            <consortium name="Ensembl"/>
        </authorList>
    </citation>
    <scope>IDENTIFICATION</scope>
</reference>
<sequence length="268" mass="31004">MHFRFVTKSCNYLYGRSILDQCHSANGLSEPGFQTHVISRFKTPFDLKIQVFDYTAFINLLKLMFSFTLVLLEMAEPIQQLTRNNQPQDREMVPFAQTGQKKKCDQVLYEKRRYEKAKWACVNLDEGNYEQATCLGFMKLMRYICGQNSSGLYLGMTLPIVTIVRTNQSRSELLSTVTVAYHLPGQFQDQIPQPSVADIQIEEWPANIVYTRPFNGVTNEDSILQEINQLAEYLDNPEPLLQDTFIIARYSNPAAPNHQNEIWFIQRP</sequence>
<proteinExistence type="inferred from homology"/>
<dbReference type="FunFam" id="3.20.80.10:FF:000002">
    <property type="entry name" value="Heme-binding protein 2"/>
    <property type="match status" value="1"/>
</dbReference>
<reference evidence="2" key="5">
    <citation type="submission" date="2025-09" db="UniProtKB">
        <authorList>
            <consortium name="Ensembl"/>
        </authorList>
    </citation>
    <scope>IDENTIFICATION</scope>
</reference>
<organism evidence="2 3">
    <name type="scientific">Callorhinchus milii</name>
    <name type="common">Ghost shark</name>
    <dbReference type="NCBI Taxonomy" id="7868"/>
    <lineage>
        <taxon>Eukaryota</taxon>
        <taxon>Metazoa</taxon>
        <taxon>Chordata</taxon>
        <taxon>Craniata</taxon>
        <taxon>Vertebrata</taxon>
        <taxon>Chondrichthyes</taxon>
        <taxon>Holocephali</taxon>
        <taxon>Chimaeriformes</taxon>
        <taxon>Callorhinchidae</taxon>
        <taxon>Callorhinchus</taxon>
    </lineage>
</organism>
<dbReference type="AlphaFoldDB" id="A0A4W3GPE2"/>
<reference evidence="3" key="3">
    <citation type="journal article" date="2014" name="Nature">
        <title>Elephant shark genome provides unique insights into gnathostome evolution.</title>
        <authorList>
            <consortium name="International Elephant Shark Genome Sequencing Consortium"/>
            <person name="Venkatesh B."/>
            <person name="Lee A.P."/>
            <person name="Ravi V."/>
            <person name="Maurya A.K."/>
            <person name="Lian M.M."/>
            <person name="Swann J.B."/>
            <person name="Ohta Y."/>
            <person name="Flajnik M.F."/>
            <person name="Sutoh Y."/>
            <person name="Kasahara M."/>
            <person name="Hoon S."/>
            <person name="Gangu V."/>
            <person name="Roy S.W."/>
            <person name="Irimia M."/>
            <person name="Korzh V."/>
            <person name="Kondrychyn I."/>
            <person name="Lim Z.W."/>
            <person name="Tay B.H."/>
            <person name="Tohari S."/>
            <person name="Kong K.W."/>
            <person name="Ho S."/>
            <person name="Lorente-Galdos B."/>
            <person name="Quilez J."/>
            <person name="Marques-Bonet T."/>
            <person name="Raney B.J."/>
            <person name="Ingham P.W."/>
            <person name="Tay A."/>
            <person name="Hillier L.W."/>
            <person name="Minx P."/>
            <person name="Boehm T."/>
            <person name="Wilson R.K."/>
            <person name="Brenner S."/>
            <person name="Warren W.C."/>
        </authorList>
    </citation>
    <scope>NUCLEOTIDE SEQUENCE [LARGE SCALE GENOMIC DNA]</scope>
</reference>
<dbReference type="InterPro" id="IPR006917">
    <property type="entry name" value="SOUL_heme-bd"/>
</dbReference>
<dbReference type="PANTHER" id="PTHR11220:SF7">
    <property type="entry name" value="SOUL PROTEIN"/>
    <property type="match status" value="1"/>
</dbReference>
<accession>A0A4W3GPE2</accession>
<comment type="similarity">
    <text evidence="1">Belongs to the HEBP family.</text>
</comment>
<dbReference type="Ensembl" id="ENSCMIT00000006058.1">
    <property type="protein sequence ID" value="ENSCMIP00000005863.1"/>
    <property type="gene ID" value="ENSCMIG00000003368.1"/>
</dbReference>
<dbReference type="Pfam" id="PF04832">
    <property type="entry name" value="SOUL"/>
    <property type="match status" value="1"/>
</dbReference>
<evidence type="ECO:0000313" key="3">
    <source>
        <dbReference type="Proteomes" id="UP000314986"/>
    </source>
</evidence>
<evidence type="ECO:0000256" key="1">
    <source>
        <dbReference type="ARBA" id="ARBA00009817"/>
    </source>
</evidence>
<dbReference type="PANTHER" id="PTHR11220">
    <property type="entry name" value="HEME-BINDING PROTEIN-RELATED"/>
    <property type="match status" value="1"/>
</dbReference>
<dbReference type="Gene3D" id="3.20.80.10">
    <property type="entry name" value="Regulatory factor, effector binding domain"/>
    <property type="match status" value="1"/>
</dbReference>
<dbReference type="GeneTree" id="ENSGT00940000164539"/>
<keyword evidence="3" id="KW-1185">Reference proteome</keyword>
<dbReference type="SUPFAM" id="SSF55136">
    <property type="entry name" value="Probable bacterial effector-binding domain"/>
    <property type="match status" value="1"/>
</dbReference>